<feature type="transmembrane region" description="Helical" evidence="1">
    <location>
        <begin position="32"/>
        <end position="54"/>
    </location>
</feature>
<dbReference type="Pfam" id="PF04955">
    <property type="entry name" value="HupE_UreJ"/>
    <property type="match status" value="1"/>
</dbReference>
<sequence length="198" mass="20343">MQRGFLLTALATCLPMQAAAHSAIPGVAGFYWGLLHAFSVPGAILTLFALGLLIQQRLPEGQIAFWAFVIAIPVGAALSAIAGQQWPASTFLIGLAVLIGLHVALDVQLNAKVLAAIAAIAGLTCGYVSWPDPGPWNAMLLSGLGALLGSVIILTMVAGGIAALRIETGWNWLTIAVRVVGSWTCAIAILLGAAAIRG</sequence>
<keyword evidence="1" id="KW-0812">Transmembrane</keyword>
<feature type="transmembrane region" description="Helical" evidence="1">
    <location>
        <begin position="136"/>
        <end position="163"/>
    </location>
</feature>
<proteinExistence type="predicted"/>
<keyword evidence="4" id="KW-1185">Reference proteome</keyword>
<keyword evidence="1" id="KW-0472">Membrane</keyword>
<feature type="transmembrane region" description="Helical" evidence="1">
    <location>
        <begin position="112"/>
        <end position="130"/>
    </location>
</feature>
<accession>A0A6L6JKE4</accession>
<dbReference type="AlphaFoldDB" id="A0A6L6JKE4"/>
<comment type="caution">
    <text evidence="3">The sequence shown here is derived from an EMBL/GenBank/DDBJ whole genome shotgun (WGS) entry which is preliminary data.</text>
</comment>
<reference evidence="3 4" key="1">
    <citation type="submission" date="2019-11" db="EMBL/GenBank/DDBJ databases">
        <authorList>
            <person name="Dong K."/>
        </authorList>
    </citation>
    <scope>NUCLEOTIDE SEQUENCE [LARGE SCALE GENOMIC DNA]</scope>
    <source>
        <strain evidence="3 4">NBRC 111993</strain>
    </source>
</reference>
<dbReference type="Proteomes" id="UP000478183">
    <property type="component" value="Unassembled WGS sequence"/>
</dbReference>
<keyword evidence="2" id="KW-0732">Signal</keyword>
<evidence type="ECO:0008006" key="5">
    <source>
        <dbReference type="Google" id="ProtNLM"/>
    </source>
</evidence>
<gene>
    <name evidence="3" type="ORF">GL286_22040</name>
</gene>
<evidence type="ECO:0000313" key="4">
    <source>
        <dbReference type="Proteomes" id="UP000478183"/>
    </source>
</evidence>
<evidence type="ECO:0000256" key="1">
    <source>
        <dbReference type="SAM" id="Phobius"/>
    </source>
</evidence>
<dbReference type="RefSeq" id="WP_155097698.1">
    <property type="nucleotide sequence ID" value="NZ_WMIE01000062.1"/>
</dbReference>
<feature type="chain" id="PRO_5027015165" description="Hydantoin utilization protein A" evidence="2">
    <location>
        <begin position="19"/>
        <end position="198"/>
    </location>
</feature>
<feature type="transmembrane region" description="Helical" evidence="1">
    <location>
        <begin position="175"/>
        <end position="196"/>
    </location>
</feature>
<dbReference type="InterPro" id="IPR007038">
    <property type="entry name" value="HupE_UreJ"/>
</dbReference>
<name>A0A6L6JKE4_9RHOB</name>
<dbReference type="OrthoDB" id="7867665at2"/>
<organism evidence="3 4">
    <name type="scientific">Paracoccus aestuariivivens</name>
    <dbReference type="NCBI Taxonomy" id="1820333"/>
    <lineage>
        <taxon>Bacteria</taxon>
        <taxon>Pseudomonadati</taxon>
        <taxon>Pseudomonadota</taxon>
        <taxon>Alphaproteobacteria</taxon>
        <taxon>Rhodobacterales</taxon>
        <taxon>Paracoccaceae</taxon>
        <taxon>Paracoccus</taxon>
    </lineage>
</organism>
<evidence type="ECO:0000256" key="2">
    <source>
        <dbReference type="SAM" id="SignalP"/>
    </source>
</evidence>
<feature type="signal peptide" evidence="2">
    <location>
        <begin position="1"/>
        <end position="18"/>
    </location>
</feature>
<feature type="transmembrane region" description="Helical" evidence="1">
    <location>
        <begin position="63"/>
        <end position="82"/>
    </location>
</feature>
<keyword evidence="1" id="KW-1133">Transmembrane helix</keyword>
<protein>
    <recommendedName>
        <fullName evidence="5">Hydantoin utilization protein A</fullName>
    </recommendedName>
</protein>
<feature type="transmembrane region" description="Helical" evidence="1">
    <location>
        <begin position="88"/>
        <end position="105"/>
    </location>
</feature>
<evidence type="ECO:0000313" key="3">
    <source>
        <dbReference type="EMBL" id="MTH80351.1"/>
    </source>
</evidence>
<dbReference type="EMBL" id="WMIE01000062">
    <property type="protein sequence ID" value="MTH80351.1"/>
    <property type="molecule type" value="Genomic_DNA"/>
</dbReference>